<dbReference type="GO" id="GO:0008381">
    <property type="term" value="F:mechanosensitive monoatomic ion channel activity"/>
    <property type="evidence" value="ECO:0007669"/>
    <property type="project" value="InterPro"/>
</dbReference>
<feature type="transmembrane region" description="Helical" evidence="8">
    <location>
        <begin position="39"/>
        <end position="63"/>
    </location>
</feature>
<feature type="transmembrane region" description="Helical" evidence="8">
    <location>
        <begin position="99"/>
        <end position="118"/>
    </location>
</feature>
<dbReference type="Proteomes" id="UP000297725">
    <property type="component" value="Unassembled WGS sequence"/>
</dbReference>
<keyword evidence="6 8" id="KW-0472">Membrane</keyword>
<dbReference type="Gene3D" id="2.30.30.60">
    <property type="match status" value="1"/>
</dbReference>
<evidence type="ECO:0000313" key="11">
    <source>
        <dbReference type="EMBL" id="TFZ43002.1"/>
    </source>
</evidence>
<evidence type="ECO:0000313" key="12">
    <source>
        <dbReference type="Proteomes" id="UP000297725"/>
    </source>
</evidence>
<evidence type="ECO:0000259" key="10">
    <source>
        <dbReference type="Pfam" id="PF21088"/>
    </source>
</evidence>
<dbReference type="InterPro" id="IPR011014">
    <property type="entry name" value="MscS_channel_TM-2"/>
</dbReference>
<dbReference type="InterPro" id="IPR011066">
    <property type="entry name" value="MscS_channel_C_sf"/>
</dbReference>
<comment type="caution">
    <text evidence="11">The sequence shown here is derived from an EMBL/GenBank/DDBJ whole genome shotgun (WGS) entry which is preliminary data.</text>
</comment>
<dbReference type="PANTHER" id="PTHR30460:SF0">
    <property type="entry name" value="MODERATE CONDUCTANCE MECHANOSENSITIVE CHANNEL YBIO"/>
    <property type="match status" value="1"/>
</dbReference>
<reference evidence="11 12" key="1">
    <citation type="submission" date="2019-03" db="EMBL/GenBank/DDBJ databases">
        <title>Vagococcus sp. was isolated fron gut of Carduelis flavirostris.</title>
        <authorList>
            <person name="Ge Y."/>
        </authorList>
    </citation>
    <scope>NUCLEOTIDE SEQUENCE [LARGE SCALE GENOMIC DNA]</scope>
    <source>
        <strain evidence="11 12">CF-210</strain>
    </source>
</reference>
<dbReference type="SUPFAM" id="SSF50182">
    <property type="entry name" value="Sm-like ribonucleoproteins"/>
    <property type="match status" value="1"/>
</dbReference>
<evidence type="ECO:0000256" key="6">
    <source>
        <dbReference type="ARBA" id="ARBA00023136"/>
    </source>
</evidence>
<dbReference type="GO" id="GO:0005886">
    <property type="term" value="C:plasma membrane"/>
    <property type="evidence" value="ECO:0007669"/>
    <property type="project" value="UniProtKB-SubCell"/>
</dbReference>
<keyword evidence="3" id="KW-1003">Cell membrane</keyword>
<evidence type="ECO:0000256" key="4">
    <source>
        <dbReference type="ARBA" id="ARBA00022692"/>
    </source>
</evidence>
<comment type="function">
    <text evidence="7">May play a role in resistance to osmotic downshock.</text>
</comment>
<dbReference type="Pfam" id="PF21088">
    <property type="entry name" value="MS_channel_1st"/>
    <property type="match status" value="1"/>
</dbReference>
<evidence type="ECO:0000256" key="2">
    <source>
        <dbReference type="ARBA" id="ARBA00008017"/>
    </source>
</evidence>
<evidence type="ECO:0000259" key="9">
    <source>
        <dbReference type="Pfam" id="PF00924"/>
    </source>
</evidence>
<dbReference type="Gene3D" id="1.10.287.1260">
    <property type="match status" value="1"/>
</dbReference>
<organism evidence="11 12">
    <name type="scientific">Vagococcus xieshaowenii</name>
    <dbReference type="NCBI Taxonomy" id="2562451"/>
    <lineage>
        <taxon>Bacteria</taxon>
        <taxon>Bacillati</taxon>
        <taxon>Bacillota</taxon>
        <taxon>Bacilli</taxon>
        <taxon>Lactobacillales</taxon>
        <taxon>Enterococcaceae</taxon>
        <taxon>Vagococcus</taxon>
    </lineage>
</organism>
<accession>A0AAJ5EG75</accession>
<dbReference type="InterPro" id="IPR010920">
    <property type="entry name" value="LSM_dom_sf"/>
</dbReference>
<evidence type="ECO:0000256" key="8">
    <source>
        <dbReference type="SAM" id="Phobius"/>
    </source>
</evidence>
<evidence type="ECO:0000256" key="5">
    <source>
        <dbReference type="ARBA" id="ARBA00022989"/>
    </source>
</evidence>
<protein>
    <submittedName>
        <fullName evidence="11">Mechanosensitive ion channel family protein</fullName>
    </submittedName>
</protein>
<gene>
    <name evidence="11" type="ORF">E4031_01150</name>
</gene>
<evidence type="ECO:0000256" key="1">
    <source>
        <dbReference type="ARBA" id="ARBA00004651"/>
    </source>
</evidence>
<comment type="similarity">
    <text evidence="2">Belongs to the MscS (TC 1.A.23) family.</text>
</comment>
<dbReference type="InterPro" id="IPR006685">
    <property type="entry name" value="MscS_channel_2nd"/>
</dbReference>
<sequence length="307" mass="33742">MSLSMLFLTTQTESSDILLQEDPVKQLNLLASYWQSIDWSSILSLVINKGILIIVTTVLILLVKKIGNHLIKQSFQSKKFTENHGQNRIETLYSLTKNIFSYILLFIYLYTILTIIGIPVGSLIAGAGIAGVAIGLGAQGFINDFITGFFIIFEKQIEVGDYVIINEAEGTVLSVGLRTTKIKSIDGVVHFIPNRSILVVSNLSKANRLAVIQLRVNPNSDLEQIKQIITAVNQLLTPLFSEIQGEPNIVGIIDIGNGNLALKIVIPTLNGEQVKIQTKFLEEYLIALNEAGIELPTSPVNLGEIKK</sequence>
<dbReference type="Gene3D" id="3.30.70.100">
    <property type="match status" value="1"/>
</dbReference>
<dbReference type="InterPro" id="IPR023408">
    <property type="entry name" value="MscS_beta-dom_sf"/>
</dbReference>
<dbReference type="FunFam" id="2.30.30.60:FF:000001">
    <property type="entry name" value="MscS Mechanosensitive ion channel"/>
    <property type="match status" value="1"/>
</dbReference>
<evidence type="ECO:0000256" key="7">
    <source>
        <dbReference type="ARBA" id="ARBA00059688"/>
    </source>
</evidence>
<dbReference type="SUPFAM" id="SSF82861">
    <property type="entry name" value="Mechanosensitive channel protein MscS (YggB), transmembrane region"/>
    <property type="match status" value="1"/>
</dbReference>
<proteinExistence type="inferred from homology"/>
<keyword evidence="4 8" id="KW-0812">Transmembrane</keyword>
<feature type="transmembrane region" description="Helical" evidence="8">
    <location>
        <begin position="124"/>
        <end position="146"/>
    </location>
</feature>
<dbReference type="InterPro" id="IPR045276">
    <property type="entry name" value="YbiO_bact"/>
</dbReference>
<evidence type="ECO:0000256" key="3">
    <source>
        <dbReference type="ARBA" id="ARBA00022475"/>
    </source>
</evidence>
<dbReference type="InterPro" id="IPR049142">
    <property type="entry name" value="MS_channel_1st"/>
</dbReference>
<dbReference type="AlphaFoldDB" id="A0AAJ5EG75"/>
<dbReference type="PANTHER" id="PTHR30460">
    <property type="entry name" value="MODERATE CONDUCTANCE MECHANOSENSITIVE CHANNEL YBIO"/>
    <property type="match status" value="1"/>
</dbReference>
<dbReference type="SUPFAM" id="SSF82689">
    <property type="entry name" value="Mechanosensitive channel protein MscS (YggB), C-terminal domain"/>
    <property type="match status" value="1"/>
</dbReference>
<comment type="subcellular location">
    <subcellularLocation>
        <location evidence="1">Cell membrane</location>
        <topology evidence="1">Multi-pass membrane protein</topology>
    </subcellularLocation>
</comment>
<dbReference type="Pfam" id="PF00924">
    <property type="entry name" value="MS_channel_2nd"/>
    <property type="match status" value="1"/>
</dbReference>
<name>A0AAJ5EG75_9ENTE</name>
<feature type="domain" description="Mechanosensitive ion channel transmembrane helices 2/3" evidence="10">
    <location>
        <begin position="98"/>
        <end position="139"/>
    </location>
</feature>
<feature type="domain" description="Mechanosensitive ion channel MscS" evidence="9">
    <location>
        <begin position="142"/>
        <end position="205"/>
    </location>
</feature>
<keyword evidence="5 8" id="KW-1133">Transmembrane helix</keyword>
<dbReference type="EMBL" id="SRHU01000006">
    <property type="protein sequence ID" value="TFZ43002.1"/>
    <property type="molecule type" value="Genomic_DNA"/>
</dbReference>